<dbReference type="SUPFAM" id="SSF46785">
    <property type="entry name" value="Winged helix' DNA-binding domain"/>
    <property type="match status" value="1"/>
</dbReference>
<evidence type="ECO:0000259" key="5">
    <source>
        <dbReference type="SMART" id="SM00895"/>
    </source>
</evidence>
<feature type="domain" description="GntR C-terminal" evidence="5">
    <location>
        <begin position="100"/>
        <end position="224"/>
    </location>
</feature>
<geneLocation type="plasmid" evidence="6 7">
    <name>pSchITTGS70c</name>
</geneLocation>
<keyword evidence="7" id="KW-1185">Reference proteome</keyword>
<evidence type="ECO:0000259" key="4">
    <source>
        <dbReference type="SMART" id="SM00345"/>
    </source>
</evidence>
<dbReference type="PANTHER" id="PTHR43537">
    <property type="entry name" value="TRANSCRIPTIONAL REGULATOR, GNTR FAMILY"/>
    <property type="match status" value="1"/>
</dbReference>
<gene>
    <name evidence="6" type="ORF">RB548_23965</name>
</gene>
<feature type="domain" description="HTH gntR-type" evidence="4">
    <location>
        <begin position="32"/>
        <end position="90"/>
    </location>
</feature>
<proteinExistence type="predicted"/>
<name>A0ABZ2BI61_9HYPH</name>
<dbReference type="InterPro" id="IPR000524">
    <property type="entry name" value="Tscrpt_reg_HTH_GntR"/>
</dbReference>
<reference evidence="6" key="1">
    <citation type="submission" date="2023-08" db="EMBL/GenBank/DDBJ databases">
        <title>Complete genome sequence of Sinorhizobium chiapanecum ITTG S70 isolated from Acaciella angustissima nodules in Chiapas-Mexico.</title>
        <authorList>
            <person name="Rincon-Rosales R."/>
            <person name="Rogel M.A."/>
            <person name="Rincon-Medina C.I."/>
            <person name="Guerrero G."/>
            <person name="Manzano-Gomez L.A."/>
            <person name="Lopez-Lopez A."/>
            <person name="Rincon Molina F.A."/>
            <person name="Martinez-Romero E."/>
        </authorList>
    </citation>
    <scope>NUCLEOTIDE SEQUENCE</scope>
    <source>
        <strain evidence="6">ITTG S70</strain>
        <plasmid evidence="6">pSchITTGS70c</plasmid>
    </source>
</reference>
<dbReference type="InterPro" id="IPR036388">
    <property type="entry name" value="WH-like_DNA-bd_sf"/>
</dbReference>
<keyword evidence="3" id="KW-0804">Transcription</keyword>
<dbReference type="InterPro" id="IPR011711">
    <property type="entry name" value="GntR_C"/>
</dbReference>
<organism evidence="6 7">
    <name type="scientific">Sinorhizobium chiapasense</name>
    <dbReference type="NCBI Taxonomy" id="501572"/>
    <lineage>
        <taxon>Bacteria</taxon>
        <taxon>Pseudomonadati</taxon>
        <taxon>Pseudomonadota</taxon>
        <taxon>Alphaproteobacteria</taxon>
        <taxon>Hyphomicrobiales</taxon>
        <taxon>Rhizobiaceae</taxon>
        <taxon>Sinorhizobium/Ensifer group</taxon>
        <taxon>Sinorhizobium</taxon>
    </lineage>
</organism>
<keyword evidence="6" id="KW-0614">Plasmid</keyword>
<dbReference type="RefSeq" id="WP_331375477.1">
    <property type="nucleotide sequence ID" value="NZ_CP133151.1"/>
</dbReference>
<dbReference type="Gene3D" id="1.20.120.530">
    <property type="entry name" value="GntR ligand-binding domain-like"/>
    <property type="match status" value="1"/>
</dbReference>
<dbReference type="InterPro" id="IPR036390">
    <property type="entry name" value="WH_DNA-bd_sf"/>
</dbReference>
<sequence>MVKFNVKPKQPKIGVAEAVDPLPKHSSLGDAAYRSLKQSIVSGAFPIGEKLTIRAIAAALETSTTPARDAVNRLLAEGALVNEGPKTVVIPPLTELAMDELLHSRLALEGMAAERAAPHLTSADCKTLAKLQTTINENLDSKHFKDVLNANWHFHFLIYNRSGWERVVQMIDSLWLRAGPSMHGLYPEFAESKKGVRHHYAIIAAAEKRDPKALRFAVEADIRDGCTQILVSLQRSLRLASVP</sequence>
<evidence type="ECO:0000313" key="6">
    <source>
        <dbReference type="EMBL" id="WVT06413.1"/>
    </source>
</evidence>
<dbReference type="EMBL" id="CP133151">
    <property type="protein sequence ID" value="WVT06413.1"/>
    <property type="molecule type" value="Genomic_DNA"/>
</dbReference>
<keyword evidence="2" id="KW-0238">DNA-binding</keyword>
<evidence type="ECO:0000313" key="7">
    <source>
        <dbReference type="Proteomes" id="UP001432360"/>
    </source>
</evidence>
<accession>A0ABZ2BI61</accession>
<dbReference type="InterPro" id="IPR008920">
    <property type="entry name" value="TF_FadR/GntR_C"/>
</dbReference>
<dbReference type="SMART" id="SM00895">
    <property type="entry name" value="FCD"/>
    <property type="match status" value="1"/>
</dbReference>
<dbReference type="PANTHER" id="PTHR43537:SF39">
    <property type="entry name" value="HTH-TYPE TRANSCRIPTIONAL REGULATOR MCBR"/>
    <property type="match status" value="1"/>
</dbReference>
<protein>
    <submittedName>
        <fullName evidence="6">GntR family transcriptional regulator</fullName>
    </submittedName>
</protein>
<keyword evidence="1" id="KW-0805">Transcription regulation</keyword>
<dbReference type="Pfam" id="PF07729">
    <property type="entry name" value="FCD"/>
    <property type="match status" value="1"/>
</dbReference>
<dbReference type="SMART" id="SM00345">
    <property type="entry name" value="HTH_GNTR"/>
    <property type="match status" value="1"/>
</dbReference>
<dbReference type="SUPFAM" id="SSF48008">
    <property type="entry name" value="GntR ligand-binding domain-like"/>
    <property type="match status" value="1"/>
</dbReference>
<evidence type="ECO:0000256" key="1">
    <source>
        <dbReference type="ARBA" id="ARBA00023015"/>
    </source>
</evidence>
<dbReference type="Gene3D" id="1.10.10.10">
    <property type="entry name" value="Winged helix-like DNA-binding domain superfamily/Winged helix DNA-binding domain"/>
    <property type="match status" value="1"/>
</dbReference>
<dbReference type="Proteomes" id="UP001432360">
    <property type="component" value="Plasmid pSchITTGS70c"/>
</dbReference>
<evidence type="ECO:0000256" key="2">
    <source>
        <dbReference type="ARBA" id="ARBA00023125"/>
    </source>
</evidence>
<dbReference type="Pfam" id="PF00392">
    <property type="entry name" value="GntR"/>
    <property type="match status" value="1"/>
</dbReference>
<evidence type="ECO:0000256" key="3">
    <source>
        <dbReference type="ARBA" id="ARBA00023163"/>
    </source>
</evidence>